<name>A0AAV1QX89_9ROSI</name>
<dbReference type="Pfam" id="PF12796">
    <property type="entry name" value="Ank_2"/>
    <property type="match status" value="1"/>
</dbReference>
<feature type="compositionally biased region" description="Basic and acidic residues" evidence="2">
    <location>
        <begin position="79"/>
        <end position="90"/>
    </location>
</feature>
<dbReference type="Proteomes" id="UP001314170">
    <property type="component" value="Unassembled WGS sequence"/>
</dbReference>
<evidence type="ECO:0000256" key="1">
    <source>
        <dbReference type="PROSITE-ProRule" id="PRU00023"/>
    </source>
</evidence>
<feature type="compositionally biased region" description="Acidic residues" evidence="2">
    <location>
        <begin position="104"/>
        <end position="123"/>
    </location>
</feature>
<dbReference type="PANTHER" id="PTHR24121">
    <property type="entry name" value="NO MECHANORECEPTOR POTENTIAL C, ISOFORM D-RELATED"/>
    <property type="match status" value="1"/>
</dbReference>
<dbReference type="PANTHER" id="PTHR24121:SF16">
    <property type="entry name" value="NON-SPECIFIC SERINE_THREONINE PROTEIN KINASE"/>
    <property type="match status" value="1"/>
</dbReference>
<accession>A0AAV1QX89</accession>
<gene>
    <name evidence="4" type="ORF">DCAF_LOCUS2932</name>
</gene>
<proteinExistence type="predicted"/>
<dbReference type="PROSITE" id="PS50088">
    <property type="entry name" value="ANK_REPEAT"/>
    <property type="match status" value="1"/>
</dbReference>
<keyword evidence="5" id="KW-1185">Reference proteome</keyword>
<evidence type="ECO:0000313" key="5">
    <source>
        <dbReference type="Proteomes" id="UP001314170"/>
    </source>
</evidence>
<dbReference type="Pfam" id="PF13961">
    <property type="entry name" value="DUF4219"/>
    <property type="match status" value="1"/>
</dbReference>
<dbReference type="InterPro" id="IPR002110">
    <property type="entry name" value="Ankyrin_rpt"/>
</dbReference>
<feature type="domain" description="DUF4219" evidence="3">
    <location>
        <begin position="47"/>
        <end position="70"/>
    </location>
</feature>
<organism evidence="4 5">
    <name type="scientific">Dovyalis caffra</name>
    <dbReference type="NCBI Taxonomy" id="77055"/>
    <lineage>
        <taxon>Eukaryota</taxon>
        <taxon>Viridiplantae</taxon>
        <taxon>Streptophyta</taxon>
        <taxon>Embryophyta</taxon>
        <taxon>Tracheophyta</taxon>
        <taxon>Spermatophyta</taxon>
        <taxon>Magnoliopsida</taxon>
        <taxon>eudicotyledons</taxon>
        <taxon>Gunneridae</taxon>
        <taxon>Pentapetalae</taxon>
        <taxon>rosids</taxon>
        <taxon>fabids</taxon>
        <taxon>Malpighiales</taxon>
        <taxon>Salicaceae</taxon>
        <taxon>Flacourtieae</taxon>
        <taxon>Dovyalis</taxon>
    </lineage>
</organism>
<feature type="region of interest" description="Disordered" evidence="2">
    <location>
        <begin position="79"/>
        <end position="162"/>
    </location>
</feature>
<dbReference type="PROSITE" id="PS50297">
    <property type="entry name" value="ANK_REP_REGION"/>
    <property type="match status" value="1"/>
</dbReference>
<feature type="repeat" description="ANK" evidence="1">
    <location>
        <begin position="286"/>
        <end position="308"/>
    </location>
</feature>
<dbReference type="SMART" id="SM00248">
    <property type="entry name" value="ANK"/>
    <property type="match status" value="2"/>
</dbReference>
<dbReference type="EMBL" id="CAWUPB010000850">
    <property type="protein sequence ID" value="CAK7325259.1"/>
    <property type="molecule type" value="Genomic_DNA"/>
</dbReference>
<protein>
    <recommendedName>
        <fullName evidence="3">DUF4219 domain-containing protein</fullName>
    </recommendedName>
</protein>
<comment type="caution">
    <text evidence="4">The sequence shown here is derived from an EMBL/GenBank/DDBJ whole genome shotgun (WGS) entry which is preliminary data.</text>
</comment>
<dbReference type="InterPro" id="IPR036770">
    <property type="entry name" value="Ankyrin_rpt-contain_sf"/>
</dbReference>
<keyword evidence="1" id="KW-0040">ANK repeat</keyword>
<sequence length="391" mass="42954">MSKSNKLKSEIGMLAAAKSTKSADSSFSNMATHIFPSAIVVEVLRDDNYENWRCCMKSYMLAQGLWDIVEPTIRTPIEKDAEADTEKPENQEVANADSKAADNQEGDDPNALDQVDSEAPDGEETAKADLQRVPDNQEAAEVGSKAPDNQEGAQTLCKKVPVDQEVAKADSKALDDEERPQTDSEGWCKRNAAALHAIQISCAPDILSKIRNIDSARKAWDTLANMQKLQLSTVEPELSTVNAGLVQNEYSRWLELFRYAHEGNWDETKRFLDQHPDAINAKISHFGVTALHVATIAGNAEVVEKLVELMSPEDLEIEENGGCTALSYAAREGITKMAKCMIRKNKNLANLPNGAGLIPVVVSCIGNHKDMTRYLYSVAPFELLSILLQAH</sequence>
<reference evidence="4 5" key="1">
    <citation type="submission" date="2024-01" db="EMBL/GenBank/DDBJ databases">
        <authorList>
            <person name="Waweru B."/>
        </authorList>
    </citation>
    <scope>NUCLEOTIDE SEQUENCE [LARGE SCALE GENOMIC DNA]</scope>
</reference>
<dbReference type="AlphaFoldDB" id="A0AAV1QX89"/>
<evidence type="ECO:0000256" key="2">
    <source>
        <dbReference type="SAM" id="MobiDB-lite"/>
    </source>
</evidence>
<dbReference type="InterPro" id="IPR025314">
    <property type="entry name" value="DUF4219"/>
</dbReference>
<dbReference type="Gene3D" id="1.25.40.20">
    <property type="entry name" value="Ankyrin repeat-containing domain"/>
    <property type="match status" value="1"/>
</dbReference>
<evidence type="ECO:0000313" key="4">
    <source>
        <dbReference type="EMBL" id="CAK7325259.1"/>
    </source>
</evidence>
<dbReference type="SUPFAM" id="SSF48403">
    <property type="entry name" value="Ankyrin repeat"/>
    <property type="match status" value="1"/>
</dbReference>
<evidence type="ECO:0000259" key="3">
    <source>
        <dbReference type="Pfam" id="PF13961"/>
    </source>
</evidence>